<dbReference type="PROSITE" id="PS00041">
    <property type="entry name" value="HTH_ARAC_FAMILY_1"/>
    <property type="match status" value="1"/>
</dbReference>
<gene>
    <name evidence="5" type="ORF">D1013_02865</name>
</gene>
<accession>A0A3G2L296</accession>
<evidence type="ECO:0000313" key="6">
    <source>
        <dbReference type="Proteomes" id="UP000276309"/>
    </source>
</evidence>
<keyword evidence="1" id="KW-0805">Transcription regulation</keyword>
<dbReference type="Proteomes" id="UP000276309">
    <property type="component" value="Chromosome"/>
</dbReference>
<dbReference type="GO" id="GO:0043565">
    <property type="term" value="F:sequence-specific DNA binding"/>
    <property type="evidence" value="ECO:0007669"/>
    <property type="project" value="InterPro"/>
</dbReference>
<dbReference type="InterPro" id="IPR011051">
    <property type="entry name" value="RmlC_Cupin_sf"/>
</dbReference>
<evidence type="ECO:0000256" key="1">
    <source>
        <dbReference type="ARBA" id="ARBA00023015"/>
    </source>
</evidence>
<feature type="domain" description="HTH araC/xylS-type" evidence="4">
    <location>
        <begin position="186"/>
        <end position="284"/>
    </location>
</feature>
<evidence type="ECO:0000259" key="4">
    <source>
        <dbReference type="PROSITE" id="PS01124"/>
    </source>
</evidence>
<dbReference type="GO" id="GO:0003700">
    <property type="term" value="F:DNA-binding transcription factor activity"/>
    <property type="evidence" value="ECO:0007669"/>
    <property type="project" value="InterPro"/>
</dbReference>
<dbReference type="SUPFAM" id="SSF46689">
    <property type="entry name" value="Homeodomain-like"/>
    <property type="match status" value="2"/>
</dbReference>
<name>A0A3G2L296_9FLAO</name>
<dbReference type="AlphaFoldDB" id="A0A3G2L296"/>
<keyword evidence="6" id="KW-1185">Reference proteome</keyword>
<dbReference type="OrthoDB" id="1410704at2"/>
<sequence>MKLHLIDRASAQHSSFTVSRHHYAHFLKIWHHHPELELVAIKKSTGTRFIGDSIEKFEEGEVVLIGKHLPHMWLNDDSYFEDGSQKVAEALAVHFTQDFLGQGWLSKPEMQSISKLFDLAEQGVKFIGLPPRTIDEIEGLLDLNGFDKALGFLKILNRLSRHPSYRLLSSSGFVNSFRKSDNENLDRIYEYIFKNFNTPIHSKDVAEVAHMNASAFSRFFKRVHRKTFTRYLNEIRVGYACKLLMENKNSVSSVCYESGFNNISNFNRQFKSIVGMSPSDYVRLHT</sequence>
<dbReference type="PANTHER" id="PTHR43280">
    <property type="entry name" value="ARAC-FAMILY TRANSCRIPTIONAL REGULATOR"/>
    <property type="match status" value="1"/>
</dbReference>
<dbReference type="PANTHER" id="PTHR43280:SF2">
    <property type="entry name" value="HTH-TYPE TRANSCRIPTIONAL REGULATOR EXSA"/>
    <property type="match status" value="1"/>
</dbReference>
<protein>
    <submittedName>
        <fullName evidence="5">AraC family transcriptional regulator</fullName>
    </submittedName>
</protein>
<evidence type="ECO:0000313" key="5">
    <source>
        <dbReference type="EMBL" id="AYN66397.1"/>
    </source>
</evidence>
<reference evidence="5 6" key="1">
    <citation type="submission" date="2018-08" db="EMBL/GenBank/DDBJ databases">
        <title>The reduced genetic potential of extracellular carbohydrate catabolism in Euzebyella marina RN62, a Flavobacteriia bacterium isolated from the hadal water.</title>
        <authorList>
            <person name="Xue C."/>
        </authorList>
    </citation>
    <scope>NUCLEOTIDE SEQUENCE [LARGE SCALE GENOMIC DNA]</scope>
    <source>
        <strain evidence="5 6">RN62</strain>
    </source>
</reference>
<dbReference type="RefSeq" id="WP_121847449.1">
    <property type="nucleotide sequence ID" value="NZ_CP032050.1"/>
</dbReference>
<keyword evidence="2" id="KW-0238">DNA-binding</keyword>
<dbReference type="Gene3D" id="2.60.120.10">
    <property type="entry name" value="Jelly Rolls"/>
    <property type="match status" value="1"/>
</dbReference>
<evidence type="ECO:0000256" key="2">
    <source>
        <dbReference type="ARBA" id="ARBA00023125"/>
    </source>
</evidence>
<dbReference type="Gene3D" id="1.10.10.60">
    <property type="entry name" value="Homeodomain-like"/>
    <property type="match status" value="2"/>
</dbReference>
<dbReference type="PROSITE" id="PS01124">
    <property type="entry name" value="HTH_ARAC_FAMILY_2"/>
    <property type="match status" value="1"/>
</dbReference>
<dbReference type="KEGG" id="emar:D1013_02865"/>
<dbReference type="CDD" id="cd06976">
    <property type="entry name" value="cupin_MtlR-like_N"/>
    <property type="match status" value="1"/>
</dbReference>
<dbReference type="InterPro" id="IPR014710">
    <property type="entry name" value="RmlC-like_jellyroll"/>
</dbReference>
<keyword evidence="3" id="KW-0804">Transcription</keyword>
<dbReference type="InterPro" id="IPR018060">
    <property type="entry name" value="HTH_AraC"/>
</dbReference>
<evidence type="ECO:0000256" key="3">
    <source>
        <dbReference type="ARBA" id="ARBA00023163"/>
    </source>
</evidence>
<dbReference type="EMBL" id="CP032050">
    <property type="protein sequence ID" value="AYN66397.1"/>
    <property type="molecule type" value="Genomic_DNA"/>
</dbReference>
<proteinExistence type="predicted"/>
<dbReference type="InterPro" id="IPR009057">
    <property type="entry name" value="Homeodomain-like_sf"/>
</dbReference>
<dbReference type="SMART" id="SM00342">
    <property type="entry name" value="HTH_ARAC"/>
    <property type="match status" value="1"/>
</dbReference>
<organism evidence="5 6">
    <name type="scientific">Euzebyella marina</name>
    <dbReference type="NCBI Taxonomy" id="1761453"/>
    <lineage>
        <taxon>Bacteria</taxon>
        <taxon>Pseudomonadati</taxon>
        <taxon>Bacteroidota</taxon>
        <taxon>Flavobacteriia</taxon>
        <taxon>Flavobacteriales</taxon>
        <taxon>Flavobacteriaceae</taxon>
        <taxon>Euzebyella</taxon>
    </lineage>
</organism>
<dbReference type="Pfam" id="PF12833">
    <property type="entry name" value="HTH_18"/>
    <property type="match status" value="1"/>
</dbReference>
<dbReference type="SUPFAM" id="SSF51182">
    <property type="entry name" value="RmlC-like cupins"/>
    <property type="match status" value="1"/>
</dbReference>
<dbReference type="InterPro" id="IPR018062">
    <property type="entry name" value="HTH_AraC-typ_CS"/>
</dbReference>